<evidence type="ECO:0000313" key="2">
    <source>
        <dbReference type="Proteomes" id="UP000244077"/>
    </source>
</evidence>
<keyword evidence="2" id="KW-1185">Reference proteome</keyword>
<organism evidence="1 2">
    <name type="scientific">Celeribacter persicus</name>
    <dbReference type="NCBI Taxonomy" id="1651082"/>
    <lineage>
        <taxon>Bacteria</taxon>
        <taxon>Pseudomonadati</taxon>
        <taxon>Pseudomonadota</taxon>
        <taxon>Alphaproteobacteria</taxon>
        <taxon>Rhodobacterales</taxon>
        <taxon>Roseobacteraceae</taxon>
        <taxon>Celeribacter</taxon>
    </lineage>
</organism>
<dbReference type="RefSeq" id="WP_107815738.1">
    <property type="nucleotide sequence ID" value="NZ_QAOH01000004.1"/>
</dbReference>
<protein>
    <recommendedName>
        <fullName evidence="3">Concanavalin A-like lectin/glucanase superfamily protein</fullName>
    </recommendedName>
</protein>
<dbReference type="OrthoDB" id="7866182at2"/>
<gene>
    <name evidence="1" type="ORF">C8N42_10435</name>
</gene>
<dbReference type="InterPro" id="IPR013320">
    <property type="entry name" value="ConA-like_dom_sf"/>
</dbReference>
<dbReference type="AlphaFoldDB" id="A0A2T5HS46"/>
<accession>A0A2T5HS46</accession>
<dbReference type="Proteomes" id="UP000244077">
    <property type="component" value="Unassembled WGS sequence"/>
</dbReference>
<proteinExistence type="predicted"/>
<evidence type="ECO:0000313" key="1">
    <source>
        <dbReference type="EMBL" id="PTQ74391.1"/>
    </source>
</evidence>
<dbReference type="SUPFAM" id="SSF49899">
    <property type="entry name" value="Concanavalin A-like lectins/glucanases"/>
    <property type="match status" value="1"/>
</dbReference>
<evidence type="ECO:0008006" key="3">
    <source>
        <dbReference type="Google" id="ProtNLM"/>
    </source>
</evidence>
<name>A0A2T5HS46_9RHOB</name>
<dbReference type="EMBL" id="QAOH01000004">
    <property type="protein sequence ID" value="PTQ74391.1"/>
    <property type="molecule type" value="Genomic_DNA"/>
</dbReference>
<sequence>MLYVDLDLPQGALLLEPGAAEDPGGIVFDAAGLVIEGDTVTGWRDRSGMRLARPSKPNEGHARQETLGARPVLRLRDGVNCGFAHEELLLDQPRFSVAVVFASPLGRAGTLMTLNPREGRDYLFLTESDGVVELKFRDGVAGLTRPCPLSEGRFTLVCASVEGGKMKLAVNGETPGGLAVPSGLESGFHDLFIGCRSDRAGIVKTLGEAQIARLWIWAGEDVFAGERYDKLIACWQKEAAYGI</sequence>
<comment type="caution">
    <text evidence="1">The sequence shown here is derived from an EMBL/GenBank/DDBJ whole genome shotgun (WGS) entry which is preliminary data.</text>
</comment>
<reference evidence="1 2" key="1">
    <citation type="submission" date="2018-04" db="EMBL/GenBank/DDBJ databases">
        <title>Genomic Encyclopedia of Archaeal and Bacterial Type Strains, Phase II (KMG-II): from individual species to whole genera.</title>
        <authorList>
            <person name="Goeker M."/>
        </authorList>
    </citation>
    <scope>NUCLEOTIDE SEQUENCE [LARGE SCALE GENOMIC DNA]</scope>
    <source>
        <strain evidence="1 2">DSM 100434</strain>
    </source>
</reference>